<dbReference type="Gene3D" id="3.30.70.1230">
    <property type="entry name" value="Nucleotide cyclase"/>
    <property type="match status" value="1"/>
</dbReference>
<name>A0A1L1PZE9_HYDIT</name>
<dbReference type="Gene3D" id="1.25.40.10">
    <property type="entry name" value="Tetratricopeptide repeat domain"/>
    <property type="match status" value="1"/>
</dbReference>
<gene>
    <name evidence="1" type="ORF">BN948_04421</name>
</gene>
<proteinExistence type="predicted"/>
<evidence type="ECO:0000313" key="1">
    <source>
        <dbReference type="EMBL" id="CDN89981.1"/>
    </source>
</evidence>
<dbReference type="InterPro" id="IPR029787">
    <property type="entry name" value="Nucleotide_cyclase"/>
</dbReference>
<accession>A0A1L1PZE9</accession>
<dbReference type="EMBL" id="CCAE010000060">
    <property type="protein sequence ID" value="CDN89981.1"/>
    <property type="molecule type" value="Genomic_DNA"/>
</dbReference>
<sequence>MSATDFSFSGPRVEERPLMAMDLADGSSSVRDGGGPLVNRLQRWAGDAYWQLLSHHKGHIVQQTSHGLTMEFADARHCVQAAFALNQLAETLNARASEPEQLRLRTGAHLAGYGRGQRTPLEQDVQLTSELTAMAEPGEVLVTAELRDRLADGLDADLEDMGHWVESFAQPVRLFRAHPRHERVAERLPAGSRDLRPGLAVIPFKAGVHESKRWMIGELIADGVIARLSHSLGLRVIARQSTTALRDSDGLQQIEHHLGATFVLSGSYCIRNGRLIVTAELAEARSHALLWTGQLQHALDDLLQEQSELLHELAHTVAQALGTAHVSQALARPLPSLDSSFLMLAGISMVHSHSAKAFERGREALTALTERHPGHALPRAWLAMWHALNVVKGSSAHAARDIKQAREQTQRALEAEPRNAMAQAVEGYIQYQLLGNLKLAHSHLTSAVEANPSEPMAWLFKSLFSAMWGSSSLAVTEAYVARSLSPVDPLQYFFDLFTGNALLADRQLEHAITCGRKSLRAHKHHVPTLRVLLTAHAELGQIDEGRAVVAQLRAEAPELTVSSYLGMGSQESPLRQRMASAMRILGLPEA</sequence>
<dbReference type="Proteomes" id="UP000028878">
    <property type="component" value="Unassembled WGS sequence"/>
</dbReference>
<dbReference type="SUPFAM" id="SSF48452">
    <property type="entry name" value="TPR-like"/>
    <property type="match status" value="1"/>
</dbReference>
<evidence type="ECO:0000313" key="2">
    <source>
        <dbReference type="Proteomes" id="UP000028878"/>
    </source>
</evidence>
<keyword evidence="2" id="KW-1185">Reference proteome</keyword>
<dbReference type="InterPro" id="IPR011990">
    <property type="entry name" value="TPR-like_helical_dom_sf"/>
</dbReference>
<protein>
    <submittedName>
        <fullName evidence="1">Integral membrane protein-like protein</fullName>
    </submittedName>
</protein>
<dbReference type="SUPFAM" id="SSF55073">
    <property type="entry name" value="Nucleotide cyclase"/>
    <property type="match status" value="1"/>
</dbReference>
<dbReference type="RefSeq" id="WP_009519816.1">
    <property type="nucleotide sequence ID" value="NZ_CCAE010000060.1"/>
</dbReference>
<reference evidence="2" key="1">
    <citation type="submission" date="2014-11" db="EMBL/GenBank/DDBJ databases">
        <title>Draft genome sequence of Hydrogenophaga intermedia S1.</title>
        <authorList>
            <person name="Gan H.M."/>
            <person name="Chew T.H."/>
            <person name="Stolz A."/>
        </authorList>
    </citation>
    <scope>NUCLEOTIDE SEQUENCE [LARGE SCALE GENOMIC DNA]</scope>
    <source>
        <strain evidence="2">S1</strain>
    </source>
</reference>
<organism evidence="1 2">
    <name type="scientific">Hydrogenophaga intermedia</name>
    <dbReference type="NCBI Taxonomy" id="65786"/>
    <lineage>
        <taxon>Bacteria</taxon>
        <taxon>Pseudomonadati</taxon>
        <taxon>Pseudomonadota</taxon>
        <taxon>Betaproteobacteria</taxon>
        <taxon>Burkholderiales</taxon>
        <taxon>Comamonadaceae</taxon>
        <taxon>Hydrogenophaga</taxon>
    </lineage>
</organism>
<dbReference type="AlphaFoldDB" id="A0A1L1PZE9"/>